<dbReference type="GO" id="GO:0004497">
    <property type="term" value="F:monooxygenase activity"/>
    <property type="evidence" value="ECO:0007669"/>
    <property type="project" value="UniProtKB-KW"/>
</dbReference>
<dbReference type="InterPro" id="IPR036396">
    <property type="entry name" value="Cyt_P450_sf"/>
</dbReference>
<feature type="transmembrane region" description="Helical" evidence="13">
    <location>
        <begin position="12"/>
        <end position="32"/>
    </location>
</feature>
<dbReference type="InterPro" id="IPR001128">
    <property type="entry name" value="Cyt_P450"/>
</dbReference>
<evidence type="ECO:0000256" key="9">
    <source>
        <dbReference type="ARBA" id="ARBA00023002"/>
    </source>
</evidence>
<comment type="subcellular location">
    <subcellularLocation>
        <location evidence="3">Endoplasmic reticulum membrane</location>
        <topology evidence="3">Peripheral membrane protein</topology>
    </subcellularLocation>
    <subcellularLocation>
        <location evidence="2">Microsome membrane</location>
        <topology evidence="2">Peripheral membrane protein</topology>
    </subcellularLocation>
</comment>
<comment type="cofactor">
    <cofactor evidence="1">
        <name>heme</name>
        <dbReference type="ChEBI" id="CHEBI:30413"/>
    </cofactor>
</comment>
<evidence type="ECO:0000256" key="1">
    <source>
        <dbReference type="ARBA" id="ARBA00001971"/>
    </source>
</evidence>
<dbReference type="PANTHER" id="PTHR24292:SF54">
    <property type="entry name" value="CYP9F3-RELATED"/>
    <property type="match status" value="1"/>
</dbReference>
<dbReference type="GO" id="GO:0005789">
    <property type="term" value="C:endoplasmic reticulum membrane"/>
    <property type="evidence" value="ECO:0007669"/>
    <property type="project" value="UniProtKB-SubCell"/>
</dbReference>
<evidence type="ECO:0000256" key="6">
    <source>
        <dbReference type="ARBA" id="ARBA00022723"/>
    </source>
</evidence>
<evidence type="ECO:0000313" key="15">
    <source>
        <dbReference type="Proteomes" id="UP000325440"/>
    </source>
</evidence>
<evidence type="ECO:0000256" key="11">
    <source>
        <dbReference type="ARBA" id="ARBA00023033"/>
    </source>
</evidence>
<gene>
    <name evidence="14" type="ORF">CINCED_3A009033</name>
</gene>
<evidence type="ECO:0000313" key="14">
    <source>
        <dbReference type="EMBL" id="VVC24604.1"/>
    </source>
</evidence>
<dbReference type="Proteomes" id="UP000325440">
    <property type="component" value="Unassembled WGS sequence"/>
</dbReference>
<keyword evidence="8" id="KW-0492">Microsome</keyword>
<dbReference type="AlphaFoldDB" id="A0A5E4M424"/>
<dbReference type="GO" id="GO:0020037">
    <property type="term" value="F:heme binding"/>
    <property type="evidence" value="ECO:0007669"/>
    <property type="project" value="InterPro"/>
</dbReference>
<evidence type="ECO:0000256" key="8">
    <source>
        <dbReference type="ARBA" id="ARBA00022848"/>
    </source>
</evidence>
<keyword evidence="5" id="KW-0349">Heme</keyword>
<evidence type="ECO:0000256" key="3">
    <source>
        <dbReference type="ARBA" id="ARBA00004406"/>
    </source>
</evidence>
<protein>
    <submittedName>
        <fullName evidence="14">Cytochrome P450</fullName>
    </submittedName>
</protein>
<keyword evidence="10" id="KW-0408">Iron</keyword>
<keyword evidence="15" id="KW-1185">Reference proteome</keyword>
<dbReference type="SUPFAM" id="SSF48264">
    <property type="entry name" value="Cytochrome P450"/>
    <property type="match status" value="1"/>
</dbReference>
<evidence type="ECO:0000256" key="4">
    <source>
        <dbReference type="ARBA" id="ARBA00010617"/>
    </source>
</evidence>
<accession>A0A5E4M424</accession>
<reference evidence="14 15" key="1">
    <citation type="submission" date="2019-08" db="EMBL/GenBank/DDBJ databases">
        <authorList>
            <person name="Alioto T."/>
            <person name="Alioto T."/>
            <person name="Gomez Garrido J."/>
        </authorList>
    </citation>
    <scope>NUCLEOTIDE SEQUENCE [LARGE SCALE GENOMIC DNA]</scope>
</reference>
<dbReference type="Pfam" id="PF00067">
    <property type="entry name" value="p450"/>
    <property type="match status" value="1"/>
</dbReference>
<proteinExistence type="inferred from homology"/>
<evidence type="ECO:0000256" key="10">
    <source>
        <dbReference type="ARBA" id="ARBA00023004"/>
    </source>
</evidence>
<evidence type="ECO:0000256" key="2">
    <source>
        <dbReference type="ARBA" id="ARBA00004174"/>
    </source>
</evidence>
<keyword evidence="11" id="KW-0503">Monooxygenase</keyword>
<dbReference type="EMBL" id="CABPRJ010000003">
    <property type="protein sequence ID" value="VVC24604.1"/>
    <property type="molecule type" value="Genomic_DNA"/>
</dbReference>
<evidence type="ECO:0000256" key="12">
    <source>
        <dbReference type="ARBA" id="ARBA00023136"/>
    </source>
</evidence>
<keyword evidence="13" id="KW-1133">Transmembrane helix</keyword>
<dbReference type="GO" id="GO:0005506">
    <property type="term" value="F:iron ion binding"/>
    <property type="evidence" value="ECO:0007669"/>
    <property type="project" value="InterPro"/>
</dbReference>
<dbReference type="PANTHER" id="PTHR24292">
    <property type="entry name" value="CYTOCHROME P450"/>
    <property type="match status" value="1"/>
</dbReference>
<keyword evidence="13" id="KW-0812">Transmembrane</keyword>
<keyword evidence="9" id="KW-0560">Oxidoreductase</keyword>
<keyword evidence="12 13" id="KW-0472">Membrane</keyword>
<dbReference type="Gene3D" id="1.10.630.10">
    <property type="entry name" value="Cytochrome P450"/>
    <property type="match status" value="1"/>
</dbReference>
<evidence type="ECO:0000256" key="7">
    <source>
        <dbReference type="ARBA" id="ARBA00022824"/>
    </source>
</evidence>
<evidence type="ECO:0000256" key="5">
    <source>
        <dbReference type="ARBA" id="ARBA00022617"/>
    </source>
</evidence>
<dbReference type="GO" id="GO:0016705">
    <property type="term" value="F:oxidoreductase activity, acting on paired donors, with incorporation or reduction of molecular oxygen"/>
    <property type="evidence" value="ECO:0007669"/>
    <property type="project" value="InterPro"/>
</dbReference>
<keyword evidence="6" id="KW-0479">Metal-binding</keyword>
<evidence type="ECO:0000256" key="13">
    <source>
        <dbReference type="SAM" id="Phobius"/>
    </source>
</evidence>
<keyword evidence="7" id="KW-0256">Endoplasmic reticulum</keyword>
<name>A0A5E4M424_9HEMI</name>
<sequence length="196" mass="21861">MVVEWSAASWPAAVIQVSVAVAAVTVLLGYAYSTYHYGKWKRLGVPHAGEPTPLLGHLADTIMGRMALVNLVHAFYGQFDGCRYFGIYEARKPLLVLRDPELVHSTLVGDFTHFYDRNANKVSFKHDKLFDHLVNLRGEQWKAVRAKLSPTFSSAKLKSMVGDMNECTERLIENLNGQITSNNGVCIIIDVTYSSL</sequence>
<dbReference type="InterPro" id="IPR050476">
    <property type="entry name" value="Insect_CytP450_Detox"/>
</dbReference>
<dbReference type="OrthoDB" id="6629170at2759"/>
<comment type="similarity">
    <text evidence="4">Belongs to the cytochrome P450 family.</text>
</comment>
<organism evidence="14 15">
    <name type="scientific">Cinara cedri</name>
    <dbReference type="NCBI Taxonomy" id="506608"/>
    <lineage>
        <taxon>Eukaryota</taxon>
        <taxon>Metazoa</taxon>
        <taxon>Ecdysozoa</taxon>
        <taxon>Arthropoda</taxon>
        <taxon>Hexapoda</taxon>
        <taxon>Insecta</taxon>
        <taxon>Pterygota</taxon>
        <taxon>Neoptera</taxon>
        <taxon>Paraneoptera</taxon>
        <taxon>Hemiptera</taxon>
        <taxon>Sternorrhyncha</taxon>
        <taxon>Aphidomorpha</taxon>
        <taxon>Aphidoidea</taxon>
        <taxon>Aphididae</taxon>
        <taxon>Lachninae</taxon>
        <taxon>Cinara</taxon>
    </lineage>
</organism>